<dbReference type="Proteomes" id="UP000245119">
    <property type="component" value="Linkage Group LG14"/>
</dbReference>
<evidence type="ECO:0000313" key="2">
    <source>
        <dbReference type="EMBL" id="PVD18590.1"/>
    </source>
</evidence>
<comment type="caution">
    <text evidence="2">The sequence shown here is derived from an EMBL/GenBank/DDBJ whole genome shotgun (WGS) entry which is preliminary data.</text>
</comment>
<keyword evidence="3" id="KW-1185">Reference proteome</keyword>
<gene>
    <name evidence="2" type="ORF">C0Q70_21140</name>
</gene>
<organism evidence="2 3">
    <name type="scientific">Pomacea canaliculata</name>
    <name type="common">Golden apple snail</name>
    <dbReference type="NCBI Taxonomy" id="400727"/>
    <lineage>
        <taxon>Eukaryota</taxon>
        <taxon>Metazoa</taxon>
        <taxon>Spiralia</taxon>
        <taxon>Lophotrochozoa</taxon>
        <taxon>Mollusca</taxon>
        <taxon>Gastropoda</taxon>
        <taxon>Caenogastropoda</taxon>
        <taxon>Architaenioglossa</taxon>
        <taxon>Ampullarioidea</taxon>
        <taxon>Ampullariidae</taxon>
        <taxon>Pomacea</taxon>
    </lineage>
</organism>
<accession>A0A2T7NBN6</accession>
<feature type="region of interest" description="Disordered" evidence="1">
    <location>
        <begin position="31"/>
        <end position="59"/>
    </location>
</feature>
<proteinExistence type="predicted"/>
<sequence>MSGTKGGGLASVDASVFNDVNIHTAAGRALQHASASLKSSQDRTLPLREPTPPLPKLPPFEFPCLPPPVSSSLSPQYPPESFLVTPACSKNKALLNFPATHHLSPDPLLRSSTGWAAAISRRPLTACRGHCRVIAGVIAHLIKSPAPD</sequence>
<dbReference type="EMBL" id="PZQS01000014">
    <property type="protein sequence ID" value="PVD18590.1"/>
    <property type="molecule type" value="Genomic_DNA"/>
</dbReference>
<dbReference type="AlphaFoldDB" id="A0A2T7NBN6"/>
<evidence type="ECO:0000256" key="1">
    <source>
        <dbReference type="SAM" id="MobiDB-lite"/>
    </source>
</evidence>
<feature type="compositionally biased region" description="Pro residues" evidence="1">
    <location>
        <begin position="49"/>
        <end position="59"/>
    </location>
</feature>
<reference evidence="2 3" key="1">
    <citation type="submission" date="2018-04" db="EMBL/GenBank/DDBJ databases">
        <title>The genome of golden apple snail Pomacea canaliculata provides insight into stress tolerance and invasive adaptation.</title>
        <authorList>
            <person name="Liu C."/>
            <person name="Liu B."/>
            <person name="Ren Y."/>
            <person name="Zhang Y."/>
            <person name="Wang H."/>
            <person name="Li S."/>
            <person name="Jiang F."/>
            <person name="Yin L."/>
            <person name="Zhang G."/>
            <person name="Qian W."/>
            <person name="Fan W."/>
        </authorList>
    </citation>
    <scope>NUCLEOTIDE SEQUENCE [LARGE SCALE GENOMIC DNA]</scope>
    <source>
        <strain evidence="2">SZHN2017</strain>
        <tissue evidence="2">Muscle</tissue>
    </source>
</reference>
<name>A0A2T7NBN6_POMCA</name>
<evidence type="ECO:0000313" key="3">
    <source>
        <dbReference type="Proteomes" id="UP000245119"/>
    </source>
</evidence>
<protein>
    <submittedName>
        <fullName evidence="2">Uncharacterized protein</fullName>
    </submittedName>
</protein>